<feature type="transmembrane region" description="Helical" evidence="1">
    <location>
        <begin position="41"/>
        <end position="62"/>
    </location>
</feature>
<keyword evidence="1" id="KW-1133">Transmembrane helix</keyword>
<dbReference type="EMBL" id="PVNK01000138">
    <property type="protein sequence ID" value="PRP99994.1"/>
    <property type="molecule type" value="Genomic_DNA"/>
</dbReference>
<evidence type="ECO:0008006" key="4">
    <source>
        <dbReference type="Google" id="ProtNLM"/>
    </source>
</evidence>
<dbReference type="Pfam" id="PF03929">
    <property type="entry name" value="PepSY_TM"/>
    <property type="match status" value="1"/>
</dbReference>
<evidence type="ECO:0000313" key="2">
    <source>
        <dbReference type="EMBL" id="PRP99994.1"/>
    </source>
</evidence>
<keyword evidence="3" id="KW-1185">Reference proteome</keyword>
<dbReference type="Proteomes" id="UP000237968">
    <property type="component" value="Unassembled WGS sequence"/>
</dbReference>
<sequence length="191" mass="20609">MQGARSWSIGRFCDPGSDQLRRTTELTLAVARKSLFKLHNAVGLGVLVLVLISAVTGAVLSFRGQLGYVPPSAPVVADHLPLEQIISRAEAAGDGSPATDVQLALEPEDPYLVWLDDDAETEVYLDGAGEVLATREGRRGLTRILFQIHTGELLGLFGQALMVAAALGLCLLGWSGFGMWRSRRRRVKTRG</sequence>
<gene>
    <name evidence="2" type="ORF">ENSA5_28090</name>
</gene>
<organism evidence="2 3">
    <name type="scientific">Enhygromyxa salina</name>
    <dbReference type="NCBI Taxonomy" id="215803"/>
    <lineage>
        <taxon>Bacteria</taxon>
        <taxon>Pseudomonadati</taxon>
        <taxon>Myxococcota</taxon>
        <taxon>Polyangia</taxon>
        <taxon>Nannocystales</taxon>
        <taxon>Nannocystaceae</taxon>
        <taxon>Enhygromyxa</taxon>
    </lineage>
</organism>
<name>A0A2S9Y4H4_9BACT</name>
<reference evidence="2 3" key="1">
    <citation type="submission" date="2018-03" db="EMBL/GenBank/DDBJ databases">
        <title>Draft Genome Sequences of the Obligatory Marine Myxobacteria Enhygromyxa salina SWB005.</title>
        <authorList>
            <person name="Poehlein A."/>
            <person name="Moghaddam J.A."/>
            <person name="Harms H."/>
            <person name="Alanjari M."/>
            <person name="Koenig G.M."/>
            <person name="Daniel R."/>
            <person name="Schaeberle T.F."/>
        </authorList>
    </citation>
    <scope>NUCLEOTIDE SEQUENCE [LARGE SCALE GENOMIC DNA]</scope>
    <source>
        <strain evidence="2 3">SWB005</strain>
    </source>
</reference>
<accession>A0A2S9Y4H4</accession>
<feature type="transmembrane region" description="Helical" evidence="1">
    <location>
        <begin position="156"/>
        <end position="180"/>
    </location>
</feature>
<protein>
    <recommendedName>
        <fullName evidence="4">PepSY-associated TM helix</fullName>
    </recommendedName>
</protein>
<proteinExistence type="predicted"/>
<comment type="caution">
    <text evidence="2">The sequence shown here is derived from an EMBL/GenBank/DDBJ whole genome shotgun (WGS) entry which is preliminary data.</text>
</comment>
<dbReference type="AlphaFoldDB" id="A0A2S9Y4H4"/>
<dbReference type="RefSeq" id="WP_106392194.1">
    <property type="nucleotide sequence ID" value="NZ_PVNK01000138.1"/>
</dbReference>
<dbReference type="InterPro" id="IPR005625">
    <property type="entry name" value="PepSY-ass_TM"/>
</dbReference>
<evidence type="ECO:0000256" key="1">
    <source>
        <dbReference type="SAM" id="Phobius"/>
    </source>
</evidence>
<keyword evidence="1" id="KW-0472">Membrane</keyword>
<evidence type="ECO:0000313" key="3">
    <source>
        <dbReference type="Proteomes" id="UP000237968"/>
    </source>
</evidence>
<dbReference type="OrthoDB" id="5529798at2"/>
<dbReference type="PANTHER" id="PTHR34219">
    <property type="entry name" value="IRON-REGULATED INNER MEMBRANE PROTEIN-RELATED"/>
    <property type="match status" value="1"/>
</dbReference>
<keyword evidence="1" id="KW-0812">Transmembrane</keyword>